<dbReference type="EMBL" id="CP008944">
    <property type="protein sequence ID" value="AIG63641.1"/>
    <property type="molecule type" value="Genomic_DNA"/>
</dbReference>
<organism evidence="2 3">
    <name type="scientific">Corynebacterium atypicum</name>
    <dbReference type="NCBI Taxonomy" id="191610"/>
    <lineage>
        <taxon>Bacteria</taxon>
        <taxon>Bacillati</taxon>
        <taxon>Actinomycetota</taxon>
        <taxon>Actinomycetes</taxon>
        <taxon>Mycobacteriales</taxon>
        <taxon>Corynebacteriaceae</taxon>
        <taxon>Corynebacterium</taxon>
    </lineage>
</organism>
<dbReference type="Proteomes" id="UP000028504">
    <property type="component" value="Chromosome"/>
</dbReference>
<protein>
    <recommendedName>
        <fullName evidence="4">Alkaline shock response membrane anchor protein AmaP</fullName>
    </recommendedName>
</protein>
<dbReference type="RefSeq" id="WP_038604386.1">
    <property type="nucleotide sequence ID" value="NZ_CP008944.1"/>
</dbReference>
<reference evidence="2 3" key="1">
    <citation type="submission" date="2014-07" db="EMBL/GenBank/DDBJ databases">
        <title>Complete genome sequence of Corynebacterium atypicum DSM 44849: identifiction of the mycolic acid biosynthesis genes.</title>
        <authorList>
            <person name="Tippelt A."/>
            <person name="Mollmann S."/>
            <person name="Albersmeier A."/>
            <person name="Jaenicke S."/>
            <person name="Ruckert C."/>
            <person name="Tauch A."/>
        </authorList>
    </citation>
    <scope>NUCLEOTIDE SEQUENCE [LARGE SCALE GENOMIC DNA]</scope>
    <source>
        <strain evidence="2 3">R2070</strain>
    </source>
</reference>
<keyword evidence="1" id="KW-0472">Membrane</keyword>
<proteinExistence type="predicted"/>
<accession>A0ABN4DBA9</accession>
<evidence type="ECO:0000313" key="2">
    <source>
        <dbReference type="EMBL" id="AIG63641.1"/>
    </source>
</evidence>
<keyword evidence="1" id="KW-0812">Transmembrane</keyword>
<feature type="transmembrane region" description="Helical" evidence="1">
    <location>
        <begin position="55"/>
        <end position="78"/>
    </location>
</feature>
<gene>
    <name evidence="2" type="ORF">CATYP_01935</name>
</gene>
<keyword evidence="3" id="KW-1185">Reference proteome</keyword>
<evidence type="ECO:0008006" key="4">
    <source>
        <dbReference type="Google" id="ProtNLM"/>
    </source>
</evidence>
<sequence length="186" mass="20472">MSHGLAAFDRIILFLLGAFALVLGAAALAVRFEVPQAQELAAQIDVARAGELNNYSWWDAALGITAVVGIVLGCWWLVANLRRRGFNKVRSSASDTTGTVDIALTRVSAAIDRDLERFDNVNRVTHRVAMDRSRPTITWTVNAEPTVDLAALRSAIERTDEDFHAAVEDMDVDTLFKVHLQPIKTD</sequence>
<evidence type="ECO:0000313" key="3">
    <source>
        <dbReference type="Proteomes" id="UP000028504"/>
    </source>
</evidence>
<name>A0ABN4DBA9_9CORY</name>
<keyword evidence="1" id="KW-1133">Transmembrane helix</keyword>
<evidence type="ECO:0000256" key="1">
    <source>
        <dbReference type="SAM" id="Phobius"/>
    </source>
</evidence>